<protein>
    <submittedName>
        <fullName evidence="1">Uncharacterized protein</fullName>
    </submittedName>
</protein>
<name>W9RUU6_9ROSA</name>
<dbReference type="EMBL" id="KE345124">
    <property type="protein sequence ID" value="EXB94146.1"/>
    <property type="molecule type" value="Genomic_DNA"/>
</dbReference>
<dbReference type="Proteomes" id="UP000030645">
    <property type="component" value="Unassembled WGS sequence"/>
</dbReference>
<accession>W9RUU6</accession>
<evidence type="ECO:0000313" key="1">
    <source>
        <dbReference type="EMBL" id="EXB94146.1"/>
    </source>
</evidence>
<evidence type="ECO:0000313" key="2">
    <source>
        <dbReference type="Proteomes" id="UP000030645"/>
    </source>
</evidence>
<sequence>MTRSINRLSWVNYGLAGQPENDTLFNRVSRVRPDFDPNLFMINPNPLFSCRFRVVLSCRYSNCHPYSRPRIMSRINDCTRTKTKSEPSRKGRPVRYWILDVHLDRGLRPIFIEIEGRLKPRSRVKIVLATKLRTH</sequence>
<keyword evidence="2" id="KW-1185">Reference proteome</keyword>
<organism evidence="1 2">
    <name type="scientific">Morus notabilis</name>
    <dbReference type="NCBI Taxonomy" id="981085"/>
    <lineage>
        <taxon>Eukaryota</taxon>
        <taxon>Viridiplantae</taxon>
        <taxon>Streptophyta</taxon>
        <taxon>Embryophyta</taxon>
        <taxon>Tracheophyta</taxon>
        <taxon>Spermatophyta</taxon>
        <taxon>Magnoliopsida</taxon>
        <taxon>eudicotyledons</taxon>
        <taxon>Gunneridae</taxon>
        <taxon>Pentapetalae</taxon>
        <taxon>rosids</taxon>
        <taxon>fabids</taxon>
        <taxon>Rosales</taxon>
        <taxon>Moraceae</taxon>
        <taxon>Moreae</taxon>
        <taxon>Morus</taxon>
    </lineage>
</organism>
<dbReference type="AlphaFoldDB" id="W9RUU6"/>
<proteinExistence type="predicted"/>
<reference evidence="2" key="1">
    <citation type="submission" date="2013-01" db="EMBL/GenBank/DDBJ databases">
        <title>Draft Genome Sequence of a Mulberry Tree, Morus notabilis C.K. Schneid.</title>
        <authorList>
            <person name="He N."/>
            <person name="Zhao S."/>
        </authorList>
    </citation>
    <scope>NUCLEOTIDE SEQUENCE</scope>
</reference>
<gene>
    <name evidence="1" type="ORF">L484_004672</name>
</gene>